<dbReference type="OrthoDB" id="10030726at2759"/>
<dbReference type="InterPro" id="IPR041588">
    <property type="entry name" value="Integrase_H2C2"/>
</dbReference>
<feature type="domain" description="Integrase zinc-binding" evidence="1">
    <location>
        <begin position="47"/>
        <end position="83"/>
    </location>
</feature>
<accession>A0A816GVL9</accession>
<reference evidence="3" key="1">
    <citation type="submission" date="2021-02" db="EMBL/GenBank/DDBJ databases">
        <authorList>
            <person name="Nowell W R."/>
        </authorList>
    </citation>
    <scope>NUCLEOTIDE SEQUENCE</scope>
</reference>
<proteinExistence type="predicted"/>
<evidence type="ECO:0000313" key="3">
    <source>
        <dbReference type="EMBL" id="CAF1678019.1"/>
    </source>
</evidence>
<name>A0A816GVL9_9BILA</name>
<dbReference type="Pfam" id="PF17921">
    <property type="entry name" value="Integrase_H2C2"/>
    <property type="match status" value="1"/>
</dbReference>
<dbReference type="Proteomes" id="UP000663832">
    <property type="component" value="Unassembled WGS sequence"/>
</dbReference>
<organism evidence="3 4">
    <name type="scientific">Adineta steineri</name>
    <dbReference type="NCBI Taxonomy" id="433720"/>
    <lineage>
        <taxon>Eukaryota</taxon>
        <taxon>Metazoa</taxon>
        <taxon>Spiralia</taxon>
        <taxon>Gnathifera</taxon>
        <taxon>Rotifera</taxon>
        <taxon>Eurotatoria</taxon>
        <taxon>Bdelloidea</taxon>
        <taxon>Adinetida</taxon>
        <taxon>Adinetidae</taxon>
        <taxon>Adineta</taxon>
    </lineage>
</organism>
<evidence type="ECO:0000313" key="2">
    <source>
        <dbReference type="EMBL" id="CAF1589720.1"/>
    </source>
</evidence>
<evidence type="ECO:0000259" key="1">
    <source>
        <dbReference type="Pfam" id="PF17921"/>
    </source>
</evidence>
<evidence type="ECO:0000313" key="4">
    <source>
        <dbReference type="Proteomes" id="UP000663832"/>
    </source>
</evidence>
<dbReference type="EMBL" id="CAJNOM010007980">
    <property type="protein sequence ID" value="CAF1678019.1"/>
    <property type="molecule type" value="Genomic_DNA"/>
</dbReference>
<dbReference type="AlphaFoldDB" id="A0A816GVL9"/>
<gene>
    <name evidence="2" type="ORF">BJG266_LOCUS49512</name>
    <name evidence="3" type="ORF">QVE165_LOCUS66599</name>
</gene>
<dbReference type="Gene3D" id="1.10.340.70">
    <property type="match status" value="1"/>
</dbReference>
<protein>
    <recommendedName>
        <fullName evidence="1">Integrase zinc-binding domain-containing protein</fullName>
    </recommendedName>
</protein>
<sequence>MIKKVQKVLNGLKENTNMSFVYQDEILYKLASIPYGKTKRKLFYISSTMIKYLLISYHNNSLIGGYFAIRRTSEKLKQQFWWPDRPLLLPDN</sequence>
<keyword evidence="4" id="KW-1185">Reference proteome</keyword>
<dbReference type="EMBL" id="CAJNOI010007539">
    <property type="protein sequence ID" value="CAF1589720.1"/>
    <property type="molecule type" value="Genomic_DNA"/>
</dbReference>
<comment type="caution">
    <text evidence="3">The sequence shown here is derived from an EMBL/GenBank/DDBJ whole genome shotgun (WGS) entry which is preliminary data.</text>
</comment>
<dbReference type="Proteomes" id="UP000663877">
    <property type="component" value="Unassembled WGS sequence"/>
</dbReference>